<evidence type="ECO:0000313" key="4">
    <source>
        <dbReference type="Proteomes" id="UP000007883"/>
    </source>
</evidence>
<dbReference type="Gene3D" id="3.40.190.150">
    <property type="entry name" value="Bordetella uptake gene, domain 1"/>
    <property type="match status" value="1"/>
</dbReference>
<dbReference type="AlphaFoldDB" id="I0HLN5"/>
<dbReference type="CDD" id="cd07012">
    <property type="entry name" value="PBP2_Bug_TTT"/>
    <property type="match status" value="1"/>
</dbReference>
<accession>I0HLN5</accession>
<evidence type="ECO:0000256" key="2">
    <source>
        <dbReference type="SAM" id="SignalP"/>
    </source>
</evidence>
<dbReference type="PROSITE" id="PS51318">
    <property type="entry name" value="TAT"/>
    <property type="match status" value="1"/>
</dbReference>
<dbReference type="EMBL" id="AP012320">
    <property type="protein sequence ID" value="BAL93922.1"/>
    <property type="molecule type" value="Genomic_DNA"/>
</dbReference>
<dbReference type="PATRIC" id="fig|983917.3.peg.569"/>
<sequence length="323" mass="33321">MPALKRRTLLLAALGGPLGGAVAAVDAQAAPLRLVVPFAPGGGVDAAARVLAGALAPRLGTPVLVENHPGASGTIGGRLVLGAAPDGRTLLFSAATHVFTRQVLARPPYDPQADFAPVARFGRTPLLLVVAPGRGERDLQQLLAAIRAEPGGWSAGVPAYGAPGHLAMLDLERRAGLKLNLVPYKGTQPALMDVAGGHADLLLDSLVALQPLARAGRVRALAISAADRSPLLPRVPTFAEAGLPAFVHHSWYGLWAPRDTPDERIEALAQAVAGAAAALKSRQALRPLGLEAAVLGSDEFRIFVANELAAGSELLRQSGFHAD</sequence>
<dbReference type="STRING" id="983917.RGE_05770"/>
<organism evidence="3 4">
    <name type="scientific">Rubrivivax gelatinosus (strain NBRC 100245 / IL144)</name>
    <dbReference type="NCBI Taxonomy" id="983917"/>
    <lineage>
        <taxon>Bacteria</taxon>
        <taxon>Pseudomonadati</taxon>
        <taxon>Pseudomonadota</taxon>
        <taxon>Betaproteobacteria</taxon>
        <taxon>Burkholderiales</taxon>
        <taxon>Sphaerotilaceae</taxon>
        <taxon>Rubrivivax</taxon>
    </lineage>
</organism>
<keyword evidence="2" id="KW-0732">Signal</keyword>
<gene>
    <name evidence="3" type="ordered locus">RGE_05770</name>
</gene>
<reference evidence="3 4" key="1">
    <citation type="journal article" date="2012" name="J. Bacteriol.">
        <title>Complete genome sequence of phototrophic betaproteobacterium Rubrivivax gelatinosus IL144.</title>
        <authorList>
            <person name="Nagashima S."/>
            <person name="Kamimura A."/>
            <person name="Shimizu T."/>
            <person name="Nakamura-isaki S."/>
            <person name="Aono E."/>
            <person name="Sakamoto K."/>
            <person name="Ichikawa N."/>
            <person name="Nakazawa H."/>
            <person name="Sekine M."/>
            <person name="Yamazaki S."/>
            <person name="Fujita N."/>
            <person name="Shimada K."/>
            <person name="Hanada S."/>
            <person name="Nagashima K.V.P."/>
        </authorList>
    </citation>
    <scope>NUCLEOTIDE SEQUENCE [LARGE SCALE GENOMIC DNA]</scope>
    <source>
        <strain evidence="4">NBRC 100245 / IL144</strain>
    </source>
</reference>
<feature type="chain" id="PRO_5003628251" description="Tripartite-type tricarboxylate transporter receptor subunit TctC" evidence="2">
    <location>
        <begin position="24"/>
        <end position="323"/>
    </location>
</feature>
<dbReference type="InterPro" id="IPR006311">
    <property type="entry name" value="TAT_signal"/>
</dbReference>
<dbReference type="PIRSF" id="PIRSF017082">
    <property type="entry name" value="YflP"/>
    <property type="match status" value="1"/>
</dbReference>
<comment type="similarity">
    <text evidence="1">Belongs to the UPF0065 (bug) family.</text>
</comment>
<evidence type="ECO:0000313" key="3">
    <source>
        <dbReference type="EMBL" id="BAL93922.1"/>
    </source>
</evidence>
<dbReference type="Proteomes" id="UP000007883">
    <property type="component" value="Chromosome"/>
</dbReference>
<dbReference type="SUPFAM" id="SSF53850">
    <property type="entry name" value="Periplasmic binding protein-like II"/>
    <property type="match status" value="1"/>
</dbReference>
<keyword evidence="4" id="KW-1185">Reference proteome</keyword>
<dbReference type="eggNOG" id="COG3181">
    <property type="taxonomic scope" value="Bacteria"/>
</dbReference>
<proteinExistence type="inferred from homology"/>
<dbReference type="Pfam" id="PF03401">
    <property type="entry name" value="TctC"/>
    <property type="match status" value="1"/>
</dbReference>
<dbReference type="PANTHER" id="PTHR42928:SF5">
    <property type="entry name" value="BLR1237 PROTEIN"/>
    <property type="match status" value="1"/>
</dbReference>
<dbReference type="Gene3D" id="3.40.190.10">
    <property type="entry name" value="Periplasmic binding protein-like II"/>
    <property type="match status" value="1"/>
</dbReference>
<dbReference type="PANTHER" id="PTHR42928">
    <property type="entry name" value="TRICARBOXYLATE-BINDING PROTEIN"/>
    <property type="match status" value="1"/>
</dbReference>
<evidence type="ECO:0000256" key="1">
    <source>
        <dbReference type="ARBA" id="ARBA00006987"/>
    </source>
</evidence>
<dbReference type="InterPro" id="IPR005064">
    <property type="entry name" value="BUG"/>
</dbReference>
<evidence type="ECO:0008006" key="5">
    <source>
        <dbReference type="Google" id="ProtNLM"/>
    </source>
</evidence>
<dbReference type="RefSeq" id="WP_014426798.1">
    <property type="nucleotide sequence ID" value="NC_017075.1"/>
</dbReference>
<protein>
    <recommendedName>
        <fullName evidence="5">Tripartite-type tricarboxylate transporter receptor subunit TctC</fullName>
    </recommendedName>
</protein>
<dbReference type="KEGG" id="rge:RGE_05770"/>
<dbReference type="HOGENOM" id="CLU_045683_0_1_4"/>
<feature type="signal peptide" evidence="2">
    <location>
        <begin position="1"/>
        <end position="23"/>
    </location>
</feature>
<dbReference type="InterPro" id="IPR042100">
    <property type="entry name" value="Bug_dom1"/>
</dbReference>
<name>I0HLN5_RUBGI</name>